<dbReference type="KEGG" id="pkc:PKB_0443"/>
<dbReference type="InterPro" id="IPR036388">
    <property type="entry name" value="WH-like_DNA-bd_sf"/>
</dbReference>
<dbReference type="Proteomes" id="UP000025241">
    <property type="component" value="Chromosome I"/>
</dbReference>
<dbReference type="GO" id="GO:0003700">
    <property type="term" value="F:DNA-binding transcription factor activity"/>
    <property type="evidence" value="ECO:0007669"/>
    <property type="project" value="InterPro"/>
</dbReference>
<dbReference type="HOGENOM" id="CLU_083287_18_6_6"/>
<dbReference type="PROSITE" id="PS50995">
    <property type="entry name" value="HTH_MARR_2"/>
    <property type="match status" value="1"/>
</dbReference>
<dbReference type="PRINTS" id="PR00598">
    <property type="entry name" value="HTHMARR"/>
</dbReference>
<evidence type="ECO:0000313" key="5">
    <source>
        <dbReference type="EMBL" id="CDF81821.1"/>
    </source>
</evidence>
<accession>A0A024HAD1</accession>
<keyword evidence="2" id="KW-0238">DNA-binding</keyword>
<evidence type="ECO:0000259" key="4">
    <source>
        <dbReference type="PROSITE" id="PS50995"/>
    </source>
</evidence>
<dbReference type="PANTHER" id="PTHR35790:SF4">
    <property type="entry name" value="HTH-TYPE TRANSCRIPTIONAL REGULATOR PCHR"/>
    <property type="match status" value="1"/>
</dbReference>
<dbReference type="STRING" id="1301098.PKB_0443"/>
<reference evidence="5 6" key="1">
    <citation type="submission" date="2013-03" db="EMBL/GenBank/DDBJ databases">
        <authorList>
            <person name="Linke B."/>
        </authorList>
    </citation>
    <scope>NUCLEOTIDE SEQUENCE [LARGE SCALE GENOMIC DNA]</scope>
    <source>
        <strain evidence="5 6">B13</strain>
    </source>
</reference>
<keyword evidence="3" id="KW-0804">Transcription</keyword>
<evidence type="ECO:0000256" key="3">
    <source>
        <dbReference type="ARBA" id="ARBA00023163"/>
    </source>
</evidence>
<dbReference type="InterPro" id="IPR052067">
    <property type="entry name" value="Metal_resp_HTH_trans_reg"/>
</dbReference>
<sequence length="149" mass="16578">MTRSLNPDLPLSLMALFDHMRASLLQGLNAQGIDLAPPDIRLLELIGASEGLNLQDVGRQMCRDKALITRKVREMEERGLVRRERNPDDQRSFQLFLTDAGKAVDSLTQRILAETHENLFAPLNDAEQATLATLLRRCLDSLPGEDGAS</sequence>
<reference evidence="5 6" key="2">
    <citation type="submission" date="2014-05" db="EMBL/GenBank/DDBJ databases">
        <title>Genome sequence of the 3-chlorobenzoate degrading bacterium Pseudomonas knackmussii B13 shows multiple evidence for horizontal gene transfer.</title>
        <authorList>
            <person name="Miyazaki R."/>
            <person name="Bertelli C."/>
            <person name="Falquet L."/>
            <person name="Robinson-Rechavi M."/>
            <person name="Gharib W."/>
            <person name="Roy S."/>
            <person name="Van der Meer J.R."/>
        </authorList>
    </citation>
    <scope>NUCLEOTIDE SEQUENCE [LARGE SCALE GENOMIC DNA]</scope>
    <source>
        <strain evidence="5 6">B13</strain>
    </source>
</reference>
<dbReference type="InterPro" id="IPR036390">
    <property type="entry name" value="WH_DNA-bd_sf"/>
</dbReference>
<dbReference type="SMART" id="SM00347">
    <property type="entry name" value="HTH_MARR"/>
    <property type="match status" value="1"/>
</dbReference>
<dbReference type="EMBL" id="HG322950">
    <property type="protein sequence ID" value="CDF81821.1"/>
    <property type="molecule type" value="Genomic_DNA"/>
</dbReference>
<gene>
    <name evidence="5" type="ORF">PKB_0443</name>
</gene>
<dbReference type="OrthoDB" id="6196575at2"/>
<dbReference type="PANTHER" id="PTHR35790">
    <property type="entry name" value="HTH-TYPE TRANSCRIPTIONAL REGULATOR PCHR"/>
    <property type="match status" value="1"/>
</dbReference>
<name>A0A024HAD1_PSEKB</name>
<protein>
    <recommendedName>
        <fullName evidence="4">HTH marR-type domain-containing protein</fullName>
    </recommendedName>
</protein>
<dbReference type="Pfam" id="PF01047">
    <property type="entry name" value="MarR"/>
    <property type="match status" value="1"/>
</dbReference>
<dbReference type="RefSeq" id="WP_043248660.1">
    <property type="nucleotide sequence ID" value="NZ_HG322950.1"/>
</dbReference>
<evidence type="ECO:0000256" key="1">
    <source>
        <dbReference type="ARBA" id="ARBA00023015"/>
    </source>
</evidence>
<evidence type="ECO:0000256" key="2">
    <source>
        <dbReference type="ARBA" id="ARBA00023125"/>
    </source>
</evidence>
<dbReference type="PATRIC" id="fig|1301098.3.peg.454"/>
<dbReference type="GO" id="GO:0003677">
    <property type="term" value="F:DNA binding"/>
    <property type="evidence" value="ECO:0007669"/>
    <property type="project" value="UniProtKB-KW"/>
</dbReference>
<keyword evidence="1" id="KW-0805">Transcription regulation</keyword>
<dbReference type="InterPro" id="IPR000835">
    <property type="entry name" value="HTH_MarR-typ"/>
</dbReference>
<evidence type="ECO:0000313" key="6">
    <source>
        <dbReference type="Proteomes" id="UP000025241"/>
    </source>
</evidence>
<organism evidence="5 6">
    <name type="scientific">Pseudomonas knackmussii (strain DSM 6978 / CCUG 54928 / LMG 23759 / B13)</name>
    <dbReference type="NCBI Taxonomy" id="1301098"/>
    <lineage>
        <taxon>Bacteria</taxon>
        <taxon>Pseudomonadati</taxon>
        <taxon>Pseudomonadota</taxon>
        <taxon>Gammaproteobacteria</taxon>
        <taxon>Pseudomonadales</taxon>
        <taxon>Pseudomonadaceae</taxon>
        <taxon>Pseudomonas</taxon>
    </lineage>
</organism>
<dbReference type="Gene3D" id="1.10.10.10">
    <property type="entry name" value="Winged helix-like DNA-binding domain superfamily/Winged helix DNA-binding domain"/>
    <property type="match status" value="1"/>
</dbReference>
<dbReference type="eggNOG" id="COG1846">
    <property type="taxonomic scope" value="Bacteria"/>
</dbReference>
<feature type="domain" description="HTH marR-type" evidence="4">
    <location>
        <begin position="1"/>
        <end position="140"/>
    </location>
</feature>
<dbReference type="AlphaFoldDB" id="A0A024HAD1"/>
<keyword evidence="6" id="KW-1185">Reference proteome</keyword>
<proteinExistence type="predicted"/>
<dbReference type="SUPFAM" id="SSF46785">
    <property type="entry name" value="Winged helix' DNA-binding domain"/>
    <property type="match status" value="1"/>
</dbReference>